<dbReference type="EMBL" id="CP027228">
    <property type="protein sequence ID" value="AVM48313.1"/>
    <property type="molecule type" value="Genomic_DNA"/>
</dbReference>
<dbReference type="Gene3D" id="3.10.450.50">
    <property type="match status" value="1"/>
</dbReference>
<feature type="chain" id="PRO_5038508060" description="DUF5104 domain-containing protein" evidence="1">
    <location>
        <begin position="23"/>
        <end position="185"/>
    </location>
</feature>
<dbReference type="Proteomes" id="UP000237883">
    <property type="component" value="Chromosome"/>
</dbReference>
<sequence length="185" mass="21232">MKKSTLVMLCLLMILSTVFCLAGCKTRTDEMADQEIYTEKQMNKMKNKVITCINEQDKEGLKKLFSKDAQKHIEDLDGKLDQLIGAFNGNKIESAKGLGPNFKGSIQTQPLHIYGKYHLVLNSKEKYRIYISLCDKNDEESDKEGVFQIELRTFSREESPKDFSGGAYQDDYGIFLYTLQNYPKK</sequence>
<keyword evidence="1" id="KW-0732">Signal</keyword>
<feature type="signal peptide" evidence="1">
    <location>
        <begin position="1"/>
        <end position="22"/>
    </location>
</feature>
<gene>
    <name evidence="2" type="ORF">C5Q96_05415</name>
</gene>
<organism evidence="2 3">
    <name type="scientific">Mogibacterium diversum</name>
    <dbReference type="NCBI Taxonomy" id="114527"/>
    <lineage>
        <taxon>Bacteria</taxon>
        <taxon>Bacillati</taxon>
        <taxon>Bacillota</taxon>
        <taxon>Clostridia</taxon>
        <taxon>Peptostreptococcales</taxon>
        <taxon>Anaerovoracaceae</taxon>
        <taxon>Mogibacterium</taxon>
    </lineage>
</organism>
<dbReference type="RefSeq" id="WP_106057386.1">
    <property type="nucleotide sequence ID" value="NZ_CP027228.1"/>
</dbReference>
<evidence type="ECO:0000256" key="1">
    <source>
        <dbReference type="SAM" id="SignalP"/>
    </source>
</evidence>
<evidence type="ECO:0000313" key="3">
    <source>
        <dbReference type="Proteomes" id="UP000237883"/>
    </source>
</evidence>
<dbReference type="GeneID" id="78391698"/>
<evidence type="ECO:0000313" key="2">
    <source>
        <dbReference type="EMBL" id="AVM48313.1"/>
    </source>
</evidence>
<protein>
    <recommendedName>
        <fullName evidence="4">DUF5104 domain-containing protein</fullName>
    </recommendedName>
</protein>
<accession>A0A2S0L4Z2</accession>
<dbReference type="OrthoDB" id="2035361at2"/>
<dbReference type="InterPro" id="IPR031344">
    <property type="entry name" value="DUF5104"/>
</dbReference>
<proteinExistence type="predicted"/>
<evidence type="ECO:0008006" key="4">
    <source>
        <dbReference type="Google" id="ProtNLM"/>
    </source>
</evidence>
<reference evidence="3" key="1">
    <citation type="submission" date="2018-02" db="EMBL/GenBank/DDBJ databases">
        <authorList>
            <person name="Holder M.E."/>
            <person name="Ajami N.J."/>
            <person name="Petrosino J.F."/>
        </authorList>
    </citation>
    <scope>NUCLEOTIDE SEQUENCE [LARGE SCALE GENOMIC DNA]</scope>
    <source>
        <strain evidence="3">CCUG 47132</strain>
    </source>
</reference>
<dbReference type="KEGG" id="mdv:C5Q96_05415"/>
<dbReference type="AlphaFoldDB" id="A0A2S0L4Z2"/>
<name>A0A2S0L4Z2_9FIRM</name>
<dbReference type="Pfam" id="PF17117">
    <property type="entry name" value="DUF5104"/>
    <property type="match status" value="1"/>
</dbReference>
<keyword evidence="3" id="KW-1185">Reference proteome</keyword>